<sequence>MGHSNSKSGGYRPLAPQGRSLTRDEWLVHTGMTQEEWIAKQHSTYDCLRSVPDDYVGPWDRAAAMAAVHTGRDEHNVLPRVAAGIRQWHRDHEGNNARSLKIKSV</sequence>
<name>A0A2U7UG32_9VIRU</name>
<proteinExistence type="predicted"/>
<dbReference type="GeneID" id="36841902"/>
<dbReference type="EMBL" id="MG011691">
    <property type="protein sequence ID" value="AVK77447.1"/>
    <property type="molecule type" value="Genomic_DNA"/>
</dbReference>
<protein>
    <submittedName>
        <fullName evidence="1">Uncharacterized protein</fullName>
    </submittedName>
</protein>
<dbReference type="RefSeq" id="YP_009481443.1">
    <property type="nucleotide sequence ID" value="NC_037665.1"/>
</dbReference>
<accession>A0A2U7UG32</accession>
<reference evidence="1" key="1">
    <citation type="journal article" date="2018" name="Nat. Commun.">
        <title>Diversity and evolution of the emerging Pandoraviridae family.</title>
        <authorList>
            <person name="Legendre M."/>
            <person name="Fabre E."/>
            <person name="Poirot O."/>
            <person name="Jeudy S."/>
            <person name="Lartigue A."/>
            <person name="Alempic J.M."/>
            <person name="Beucher L."/>
            <person name="Philippe N."/>
            <person name="Bertaux L."/>
            <person name="Christo-Foroux E."/>
            <person name="Labadie K."/>
            <person name="Coute Y."/>
            <person name="Abergel C."/>
            <person name="Claverie J.M."/>
        </authorList>
    </citation>
    <scope>NUCLEOTIDE SEQUENCE [LARGE SCALE GENOMIC DNA]</scope>
    <source>
        <strain evidence="1">Macleodensis</strain>
    </source>
</reference>
<dbReference type="KEGG" id="vg:36841902"/>
<gene>
    <name evidence="1" type="ORF">pmac_cds_759</name>
</gene>
<evidence type="ECO:0000313" key="1">
    <source>
        <dbReference type="EMBL" id="AVK77447.1"/>
    </source>
</evidence>
<dbReference type="Proteomes" id="UP000249758">
    <property type="component" value="Segment"/>
</dbReference>
<organism evidence="1">
    <name type="scientific">Pandoravirus macleodensis</name>
    <dbReference type="NCBI Taxonomy" id="2107707"/>
    <lineage>
        <taxon>Viruses</taxon>
        <taxon>Pandoravirus</taxon>
    </lineage>
</organism>